<dbReference type="OrthoDB" id="301415at2759"/>
<keyword evidence="3" id="KW-0547">Nucleotide-binding</keyword>
<dbReference type="PROSITE" id="PS51158">
    <property type="entry name" value="ALPHA_KINASE"/>
    <property type="match status" value="1"/>
</dbReference>
<organism evidence="7 8">
    <name type="scientific">Puccinia coronata f. sp. avenae</name>
    <dbReference type="NCBI Taxonomy" id="200324"/>
    <lineage>
        <taxon>Eukaryota</taxon>
        <taxon>Fungi</taxon>
        <taxon>Dikarya</taxon>
        <taxon>Basidiomycota</taxon>
        <taxon>Pucciniomycotina</taxon>
        <taxon>Pucciniomycetes</taxon>
        <taxon>Pucciniales</taxon>
        <taxon>Pucciniaceae</taxon>
        <taxon>Puccinia</taxon>
    </lineage>
</organism>
<feature type="domain" description="Alpha-type protein kinase" evidence="6">
    <location>
        <begin position="310"/>
        <end position="574"/>
    </location>
</feature>
<dbReference type="Gene3D" id="3.20.200.10">
    <property type="entry name" value="MHCK/EF2 kinase"/>
    <property type="match status" value="1"/>
</dbReference>
<dbReference type="InterPro" id="IPR011009">
    <property type="entry name" value="Kinase-like_dom_sf"/>
</dbReference>
<keyword evidence="5" id="KW-0067">ATP-binding</keyword>
<evidence type="ECO:0000256" key="3">
    <source>
        <dbReference type="ARBA" id="ARBA00022741"/>
    </source>
</evidence>
<dbReference type="SUPFAM" id="SSF56112">
    <property type="entry name" value="Protein kinase-like (PK-like)"/>
    <property type="match status" value="1"/>
</dbReference>
<reference evidence="7 8" key="1">
    <citation type="submission" date="2017-11" db="EMBL/GenBank/DDBJ databases">
        <title>De novo assembly and phasing of dikaryotic genomes from two isolates of Puccinia coronata f. sp. avenae, the causal agent of oat crown rust.</title>
        <authorList>
            <person name="Miller M.E."/>
            <person name="Zhang Y."/>
            <person name="Omidvar V."/>
            <person name="Sperschneider J."/>
            <person name="Schwessinger B."/>
            <person name="Raley C."/>
            <person name="Palmer J.M."/>
            <person name="Garnica D."/>
            <person name="Upadhyaya N."/>
            <person name="Rathjen J."/>
            <person name="Taylor J.M."/>
            <person name="Park R.F."/>
            <person name="Dodds P.N."/>
            <person name="Hirsch C.D."/>
            <person name="Kianian S.F."/>
            <person name="Figueroa M."/>
        </authorList>
    </citation>
    <scope>NUCLEOTIDE SEQUENCE [LARGE SCALE GENOMIC DNA]</scope>
    <source>
        <strain evidence="7">12NC29</strain>
    </source>
</reference>
<evidence type="ECO:0000256" key="1">
    <source>
        <dbReference type="ARBA" id="ARBA00022527"/>
    </source>
</evidence>
<dbReference type="GO" id="GO:0031037">
    <property type="term" value="P:myosin II filament disassembly"/>
    <property type="evidence" value="ECO:0007669"/>
    <property type="project" value="TreeGrafter"/>
</dbReference>
<dbReference type="GO" id="GO:0005524">
    <property type="term" value="F:ATP binding"/>
    <property type="evidence" value="ECO:0007669"/>
    <property type="project" value="UniProtKB-KW"/>
</dbReference>
<evidence type="ECO:0000256" key="4">
    <source>
        <dbReference type="ARBA" id="ARBA00022777"/>
    </source>
</evidence>
<keyword evidence="1" id="KW-0723">Serine/threonine-protein kinase</keyword>
<dbReference type="Pfam" id="PF02816">
    <property type="entry name" value="Alpha_kinase"/>
    <property type="match status" value="1"/>
</dbReference>
<dbReference type="PANTHER" id="PTHR45992:SF2">
    <property type="entry name" value="EUKARYOTIC ELONGATION FACTOR 2 KINASE"/>
    <property type="match status" value="1"/>
</dbReference>
<protein>
    <recommendedName>
        <fullName evidence="6">Alpha-type protein kinase domain-containing protein</fullName>
    </recommendedName>
</protein>
<comment type="caution">
    <text evidence="7">The sequence shown here is derived from an EMBL/GenBank/DDBJ whole genome shotgun (WGS) entry which is preliminary data.</text>
</comment>
<evidence type="ECO:0000313" key="7">
    <source>
        <dbReference type="EMBL" id="PLW48795.1"/>
    </source>
</evidence>
<dbReference type="PANTHER" id="PTHR45992">
    <property type="entry name" value="EUKARYOTIC ELONGATION FACTOR 2 KINASE-RELATED"/>
    <property type="match status" value="1"/>
</dbReference>
<dbReference type="EMBL" id="PGCJ01000100">
    <property type="protein sequence ID" value="PLW48795.1"/>
    <property type="molecule type" value="Genomic_DNA"/>
</dbReference>
<dbReference type="GO" id="GO:0004674">
    <property type="term" value="F:protein serine/threonine kinase activity"/>
    <property type="evidence" value="ECO:0007669"/>
    <property type="project" value="UniProtKB-KW"/>
</dbReference>
<evidence type="ECO:0000256" key="5">
    <source>
        <dbReference type="ARBA" id="ARBA00022840"/>
    </source>
</evidence>
<dbReference type="SMART" id="SM00811">
    <property type="entry name" value="Alpha_kinase"/>
    <property type="match status" value="1"/>
</dbReference>
<keyword evidence="8" id="KW-1185">Reference proteome</keyword>
<name>A0A2N5VFL6_9BASI</name>
<dbReference type="Proteomes" id="UP000235388">
    <property type="component" value="Unassembled WGS sequence"/>
</dbReference>
<dbReference type="CDD" id="cd04515">
    <property type="entry name" value="Alpha_kinase"/>
    <property type="match status" value="1"/>
</dbReference>
<keyword evidence="4" id="KW-0418">Kinase</keyword>
<proteinExistence type="predicted"/>
<dbReference type="InterPro" id="IPR004166">
    <property type="entry name" value="a-kinase_dom"/>
</dbReference>
<evidence type="ECO:0000256" key="2">
    <source>
        <dbReference type="ARBA" id="ARBA00022679"/>
    </source>
</evidence>
<dbReference type="InterPro" id="IPR051852">
    <property type="entry name" value="Alpha-type_PK"/>
</dbReference>
<dbReference type="GO" id="GO:1903013">
    <property type="term" value="P:response to differentiation-inducing factor 1"/>
    <property type="evidence" value="ECO:0007669"/>
    <property type="project" value="TreeGrafter"/>
</dbReference>
<dbReference type="AlphaFoldDB" id="A0A2N5VFL6"/>
<gene>
    <name evidence="7" type="ORF">PCANC_13709</name>
</gene>
<evidence type="ECO:0000313" key="8">
    <source>
        <dbReference type="Proteomes" id="UP000235388"/>
    </source>
</evidence>
<sequence length="657" mass="72515">MVTCIRCTKFVTQLQFGGWCRECLISVGLKPENMATQLPERPANHFNIIPSFSPNSPVPVPQQPPAIPAQSGPAVVPCAGSMAHFRNVVKAKQTKTPVVSPYSQNASTSGTTNENSMRLFKCGIIFYQDDKPKKTGIMSHMKQVDINVSNLYSSLQLQLFELFSAKLLNKELVEVLPQDPIQCTSLSHNKSVLDSETLLLLARQSTMKKPVQIDLIYHDNAEDSNTNLITTERPLSRRTRSHATTNLALPATSPTPRGNLGDQTEIPTTIMARPINDTWALGGIAATVPARGDVSLLTHTKYLGRPLSSGLDINSEGWVVAQRLKFHNSEINIRQINPFLQRFHQPKATTVPEIFKIDHNSIVGEGSMRRAYSAQIKTESQRGGAPRITNWVAKVRYHDRFPNIKLHATDARMYEACANYLQDYQGVIAKSPSNLLTTALRQKAKAFNIVRHCVIFTGEETSPSEVYFLEASLPGQYVKYSSNANFSVTSRQPGMDIDNLSIMNGFTHWSYVASRGNTLVCDLQGVGSTITDPQIVDRNHVLWGNGNNATRGIQQFLENHICNDVCRALKLGSPKDIIPEVANSTQLQTSAEINHGNNRSVATDFPAITTNPCQNRVAIASLLSTDVNTPILPNLDYFQSDLNLPTADRTPVNTSGR</sequence>
<accession>A0A2N5VFL6</accession>
<dbReference type="STRING" id="200324.A0A2N5VFL6"/>
<keyword evidence="2" id="KW-0808">Transferase</keyword>
<evidence type="ECO:0000259" key="6">
    <source>
        <dbReference type="PROSITE" id="PS51158"/>
    </source>
</evidence>